<keyword evidence="4 7" id="KW-1133">Transmembrane helix</keyword>
<feature type="region of interest" description="Disordered" evidence="6">
    <location>
        <begin position="537"/>
        <end position="658"/>
    </location>
</feature>
<evidence type="ECO:0000256" key="4">
    <source>
        <dbReference type="ARBA" id="ARBA00022989"/>
    </source>
</evidence>
<feature type="compositionally biased region" description="Acidic residues" evidence="6">
    <location>
        <begin position="648"/>
        <end position="658"/>
    </location>
</feature>
<feature type="transmembrane region" description="Helical" evidence="7">
    <location>
        <begin position="121"/>
        <end position="144"/>
    </location>
</feature>
<proteinExistence type="inferred from homology"/>
<dbReference type="Proteomes" id="UP000242525">
    <property type="component" value="Unassembled WGS sequence"/>
</dbReference>
<evidence type="ECO:0000256" key="7">
    <source>
        <dbReference type="SAM" id="Phobius"/>
    </source>
</evidence>
<organism evidence="8 9">
    <name type="scientific">Geotrichum candidum</name>
    <name type="common">Oospora lactis</name>
    <name type="synonym">Dipodascus geotrichum</name>
    <dbReference type="NCBI Taxonomy" id="1173061"/>
    <lineage>
        <taxon>Eukaryota</taxon>
        <taxon>Fungi</taxon>
        <taxon>Dikarya</taxon>
        <taxon>Ascomycota</taxon>
        <taxon>Saccharomycotina</taxon>
        <taxon>Dipodascomycetes</taxon>
        <taxon>Dipodascales</taxon>
        <taxon>Dipodascaceae</taxon>
        <taxon>Geotrichum</taxon>
    </lineage>
</organism>
<keyword evidence="5 7" id="KW-0472">Membrane</keyword>
<dbReference type="GO" id="GO:0016020">
    <property type="term" value="C:membrane"/>
    <property type="evidence" value="ECO:0007669"/>
    <property type="project" value="UniProtKB-SubCell"/>
</dbReference>
<feature type="transmembrane region" description="Helical" evidence="7">
    <location>
        <begin position="150"/>
        <end position="168"/>
    </location>
</feature>
<gene>
    <name evidence="8" type="ORF">BN980_GECA14s01682g</name>
</gene>
<sequence length="658" mass="74798">MWVFPVIAFVLTAVVSLLGLSMFTKLRQTRAYVLLPLFFSVYIPCSIVVLVPIDLVSSSANGKSSIFYLSEEVRLVLWRIIYWMAFFLTWAVLPILQSFVESGYHSTAQRLKDSAKRNLRYQLIMLGSGLIGLVYVIVSSGLSISSIKSLLVALSHSYALVIAIWLMGHGLVNLPRRSWTEANPNDYLKGLYRHAISTNDNLAEIQNTYADVAAEILALHQYKEGRFEAWIDHMIQRVEEGPGIPLNSSNSNAAVQGQSRMRIDRNTIDEGYLSTLYSRFKIIRNRLIRYDADWQKLLYEASKSEDIIQSRNSHSLEFRYKRSPLPPKAAYMYYHVVQPYLQRGLAVIFLALSVILVWSEITHGTIVSIVNIIVSHTYGLWQQLMSSIFLGFMCAAAFSSLSRIRVFKVYALVHRHSDPSSMLWYAMYACRLTVPLSFNYITLISSRDSVFEEFLGKFINLTPLGKYFNDWLPRFVLVPMIFTLFHVYDRVKDFLGFGLSFDDEEDEETGERGSVVEGRELVKRSLTDASYRYSIRHPNVGKTTGSGSNTPQLPDDPFPSSRQQPPTTFARAYHDNSTDSLLSTTNENRNLPEESTTNSNSNKPGFLTNLGNKMQSTFQNFRLPGTNSNRGNNILPVWNDSPSTGYQDESDEDEQLII</sequence>
<dbReference type="InterPro" id="IPR051584">
    <property type="entry name" value="GPCR-associated_LMBR1"/>
</dbReference>
<dbReference type="PANTHER" id="PTHR21355:SF0">
    <property type="entry name" value="G-PROTEIN COUPLED RECEPTOR-ASSOCIATED PROTEIN LMBRD2"/>
    <property type="match status" value="1"/>
</dbReference>
<dbReference type="PANTHER" id="PTHR21355">
    <property type="entry name" value="G-PROTEIN COUPLED RECEPTOR-ASSOCIATED PROTEIN LMBRD2"/>
    <property type="match status" value="1"/>
</dbReference>
<dbReference type="EMBL" id="CCBN010000014">
    <property type="protein sequence ID" value="CDO56250.1"/>
    <property type="molecule type" value="Genomic_DNA"/>
</dbReference>
<keyword evidence="3 7" id="KW-0812">Transmembrane</keyword>
<dbReference type="AlphaFoldDB" id="A0A0J9XH72"/>
<accession>A0A0J9XH72</accession>
<evidence type="ECO:0000256" key="3">
    <source>
        <dbReference type="ARBA" id="ARBA00022692"/>
    </source>
</evidence>
<feature type="transmembrane region" description="Helical" evidence="7">
    <location>
        <begin position="80"/>
        <end position="100"/>
    </location>
</feature>
<evidence type="ECO:0000313" key="8">
    <source>
        <dbReference type="EMBL" id="CDO56250.1"/>
    </source>
</evidence>
<evidence type="ECO:0000313" key="9">
    <source>
        <dbReference type="Proteomes" id="UP000242525"/>
    </source>
</evidence>
<protein>
    <submittedName>
        <fullName evidence="8">Uncharacterized protein</fullName>
    </submittedName>
</protein>
<comment type="similarity">
    <text evidence="2">Belongs to the LIMR family.</text>
</comment>
<evidence type="ECO:0000256" key="1">
    <source>
        <dbReference type="ARBA" id="ARBA00004141"/>
    </source>
</evidence>
<evidence type="ECO:0000256" key="2">
    <source>
        <dbReference type="ARBA" id="ARBA00010487"/>
    </source>
</evidence>
<feature type="transmembrane region" description="Helical" evidence="7">
    <location>
        <begin position="471"/>
        <end position="488"/>
    </location>
</feature>
<feature type="compositionally biased region" description="Polar residues" evidence="6">
    <location>
        <begin position="541"/>
        <end position="552"/>
    </location>
</feature>
<feature type="compositionally biased region" description="Polar residues" evidence="6">
    <location>
        <begin position="578"/>
        <end position="632"/>
    </location>
</feature>
<evidence type="ECO:0000256" key="5">
    <source>
        <dbReference type="ARBA" id="ARBA00023136"/>
    </source>
</evidence>
<keyword evidence="9" id="KW-1185">Reference proteome</keyword>
<comment type="caution">
    <text evidence="8">The sequence shown here is derived from an EMBL/GenBank/DDBJ whole genome shotgun (WGS) entry which is preliminary data.</text>
</comment>
<reference evidence="8" key="1">
    <citation type="submission" date="2014-03" db="EMBL/GenBank/DDBJ databases">
        <authorList>
            <person name="Casaregola S."/>
        </authorList>
    </citation>
    <scope>NUCLEOTIDE SEQUENCE [LARGE SCALE GENOMIC DNA]</scope>
    <source>
        <strain evidence="8">CLIB 918</strain>
    </source>
</reference>
<comment type="subcellular location">
    <subcellularLocation>
        <location evidence="1">Membrane</location>
        <topology evidence="1">Multi-pass membrane protein</topology>
    </subcellularLocation>
</comment>
<name>A0A0J9XH72_GEOCN</name>
<dbReference type="InterPro" id="IPR006876">
    <property type="entry name" value="LMBR1-like_membr_prot"/>
</dbReference>
<dbReference type="OrthoDB" id="203099at2759"/>
<feature type="transmembrane region" description="Helical" evidence="7">
    <location>
        <begin position="380"/>
        <end position="401"/>
    </location>
</feature>
<feature type="transmembrane region" description="Helical" evidence="7">
    <location>
        <begin position="345"/>
        <end position="374"/>
    </location>
</feature>
<dbReference type="Pfam" id="PF04791">
    <property type="entry name" value="LMBR1"/>
    <property type="match status" value="1"/>
</dbReference>
<feature type="transmembrane region" description="Helical" evidence="7">
    <location>
        <begin position="422"/>
        <end position="441"/>
    </location>
</feature>
<evidence type="ECO:0000256" key="6">
    <source>
        <dbReference type="SAM" id="MobiDB-lite"/>
    </source>
</evidence>
<feature type="transmembrane region" description="Helical" evidence="7">
    <location>
        <begin position="6"/>
        <end position="24"/>
    </location>
</feature>
<feature type="transmembrane region" description="Helical" evidence="7">
    <location>
        <begin position="31"/>
        <end position="53"/>
    </location>
</feature>